<gene>
    <name evidence="2" type="ORF">LACBIDRAFT_330494</name>
</gene>
<accession>B0DLG5</accession>
<evidence type="ECO:0000256" key="1">
    <source>
        <dbReference type="SAM" id="Phobius"/>
    </source>
</evidence>
<keyword evidence="1" id="KW-1133">Transmembrane helix</keyword>
<dbReference type="InParanoid" id="B0DLG5"/>
<dbReference type="RefSeq" id="XP_001884734.1">
    <property type="nucleotide sequence ID" value="XM_001884699.1"/>
</dbReference>
<proteinExistence type="predicted"/>
<evidence type="ECO:0000313" key="3">
    <source>
        <dbReference type="Proteomes" id="UP000001194"/>
    </source>
</evidence>
<name>B0DLG5_LACBS</name>
<keyword evidence="1" id="KW-0472">Membrane</keyword>
<evidence type="ECO:0000313" key="2">
    <source>
        <dbReference type="EMBL" id="EDR04562.1"/>
    </source>
</evidence>
<dbReference type="EMBL" id="DS547117">
    <property type="protein sequence ID" value="EDR04562.1"/>
    <property type="molecule type" value="Genomic_DNA"/>
</dbReference>
<protein>
    <submittedName>
        <fullName evidence="2">Predicted protein</fullName>
    </submittedName>
</protein>
<keyword evidence="1" id="KW-0812">Transmembrane</keyword>
<dbReference type="Proteomes" id="UP000001194">
    <property type="component" value="Unassembled WGS sequence"/>
</dbReference>
<dbReference type="AlphaFoldDB" id="B0DLG5"/>
<dbReference type="KEGG" id="lbc:LACBIDRAFT_330494"/>
<feature type="transmembrane region" description="Helical" evidence="1">
    <location>
        <begin position="35"/>
        <end position="55"/>
    </location>
</feature>
<reference evidence="2 3" key="1">
    <citation type="journal article" date="2008" name="Nature">
        <title>The genome of Laccaria bicolor provides insights into mycorrhizal symbiosis.</title>
        <authorList>
            <person name="Martin F."/>
            <person name="Aerts A."/>
            <person name="Ahren D."/>
            <person name="Brun A."/>
            <person name="Danchin E.G.J."/>
            <person name="Duchaussoy F."/>
            <person name="Gibon J."/>
            <person name="Kohler A."/>
            <person name="Lindquist E."/>
            <person name="Pereda V."/>
            <person name="Salamov A."/>
            <person name="Shapiro H.J."/>
            <person name="Wuyts J."/>
            <person name="Blaudez D."/>
            <person name="Buee M."/>
            <person name="Brokstein P."/>
            <person name="Canbaeck B."/>
            <person name="Cohen D."/>
            <person name="Courty P.E."/>
            <person name="Coutinho P.M."/>
            <person name="Delaruelle C."/>
            <person name="Detter J.C."/>
            <person name="Deveau A."/>
            <person name="DiFazio S."/>
            <person name="Duplessis S."/>
            <person name="Fraissinet-Tachet L."/>
            <person name="Lucic E."/>
            <person name="Frey-Klett P."/>
            <person name="Fourrey C."/>
            <person name="Feussner I."/>
            <person name="Gay G."/>
            <person name="Grimwood J."/>
            <person name="Hoegger P.J."/>
            <person name="Jain P."/>
            <person name="Kilaru S."/>
            <person name="Labbe J."/>
            <person name="Lin Y.C."/>
            <person name="Legue V."/>
            <person name="Le Tacon F."/>
            <person name="Marmeisse R."/>
            <person name="Melayah D."/>
            <person name="Montanini B."/>
            <person name="Muratet M."/>
            <person name="Nehls U."/>
            <person name="Niculita-Hirzel H."/>
            <person name="Oudot-Le Secq M.P."/>
            <person name="Peter M."/>
            <person name="Quesneville H."/>
            <person name="Rajashekar B."/>
            <person name="Reich M."/>
            <person name="Rouhier N."/>
            <person name="Schmutz J."/>
            <person name="Yin T."/>
            <person name="Chalot M."/>
            <person name="Henrissat B."/>
            <person name="Kuees U."/>
            <person name="Lucas S."/>
            <person name="Van de Peer Y."/>
            <person name="Podila G.K."/>
            <person name="Polle A."/>
            <person name="Pukkila P.J."/>
            <person name="Richardson P.M."/>
            <person name="Rouze P."/>
            <person name="Sanders I.R."/>
            <person name="Stajich J.E."/>
            <person name="Tunlid A."/>
            <person name="Tuskan G."/>
            <person name="Grigoriev I.V."/>
        </authorList>
    </citation>
    <scope>NUCLEOTIDE SEQUENCE [LARGE SCALE GENOMIC DNA]</scope>
    <source>
        <strain evidence="3">S238N-H82 / ATCC MYA-4686</strain>
    </source>
</reference>
<dbReference type="GeneID" id="6080404"/>
<feature type="transmembrane region" description="Helical" evidence="1">
    <location>
        <begin position="110"/>
        <end position="129"/>
    </location>
</feature>
<organism evidence="3">
    <name type="scientific">Laccaria bicolor (strain S238N-H82 / ATCC MYA-4686)</name>
    <name type="common">Bicoloured deceiver</name>
    <name type="synonym">Laccaria laccata var. bicolor</name>
    <dbReference type="NCBI Taxonomy" id="486041"/>
    <lineage>
        <taxon>Eukaryota</taxon>
        <taxon>Fungi</taxon>
        <taxon>Dikarya</taxon>
        <taxon>Basidiomycota</taxon>
        <taxon>Agaricomycotina</taxon>
        <taxon>Agaricomycetes</taxon>
        <taxon>Agaricomycetidae</taxon>
        <taxon>Agaricales</taxon>
        <taxon>Agaricineae</taxon>
        <taxon>Hydnangiaceae</taxon>
        <taxon>Laccaria</taxon>
    </lineage>
</organism>
<sequence length="217" mass="23280">MSLTAMWPGLLLGHGPGAMTCVGRGFSWAVVDFPVMVNCWALVVVSVACVFDVAWRQCGGGEVLAVNRPLVEWAVDGGGPVSSEVEFGVVGGGGQVWCLHAKAVVLDVRLLAVLSYSINFYLILITLLLRQDVQMGMISSLTIPVNMKSNRSTNHSLLSLDFKGVAECGKCTNTPYFFLMDLVDLPPSHSYYISPGLYLSPTSAPASVSTENSQTFK</sequence>
<keyword evidence="3" id="KW-1185">Reference proteome</keyword>
<dbReference type="HOGENOM" id="CLU_1272503_0_0_1"/>